<dbReference type="OrthoDB" id="120976at2759"/>
<keyword evidence="4" id="KW-0677">Repeat</keyword>
<name>A0A8T2IVB5_9PIPI</name>
<evidence type="ECO:0000313" key="5">
    <source>
        <dbReference type="EMBL" id="KAG8436875.1"/>
    </source>
</evidence>
<protein>
    <recommendedName>
        <fullName evidence="2">Leucine-rich repeat-containing protein 42</fullName>
    </recommendedName>
</protein>
<gene>
    <name evidence="5" type="ORF">GDO86_007821</name>
</gene>
<proteinExistence type="inferred from homology"/>
<dbReference type="PANTHER" id="PTHR31994:SF3">
    <property type="entry name" value="LEUCINE-RICH REPEAT-CONTAINING PROTEIN 42"/>
    <property type="match status" value="1"/>
</dbReference>
<keyword evidence="3" id="KW-0433">Leucine-rich repeat</keyword>
<dbReference type="Pfam" id="PF13516">
    <property type="entry name" value="LRR_6"/>
    <property type="match status" value="2"/>
</dbReference>
<organism evidence="5 6">
    <name type="scientific">Hymenochirus boettgeri</name>
    <name type="common">Congo dwarf clawed frog</name>
    <dbReference type="NCBI Taxonomy" id="247094"/>
    <lineage>
        <taxon>Eukaryota</taxon>
        <taxon>Metazoa</taxon>
        <taxon>Chordata</taxon>
        <taxon>Craniata</taxon>
        <taxon>Vertebrata</taxon>
        <taxon>Euteleostomi</taxon>
        <taxon>Amphibia</taxon>
        <taxon>Batrachia</taxon>
        <taxon>Anura</taxon>
        <taxon>Pipoidea</taxon>
        <taxon>Pipidae</taxon>
        <taxon>Pipinae</taxon>
        <taxon>Hymenochirus</taxon>
    </lineage>
</organism>
<dbReference type="InterPro" id="IPR001611">
    <property type="entry name" value="Leu-rich_rpt"/>
</dbReference>
<evidence type="ECO:0000256" key="4">
    <source>
        <dbReference type="ARBA" id="ARBA00022737"/>
    </source>
</evidence>
<evidence type="ECO:0000256" key="2">
    <source>
        <dbReference type="ARBA" id="ARBA00014198"/>
    </source>
</evidence>
<evidence type="ECO:0000256" key="3">
    <source>
        <dbReference type="ARBA" id="ARBA00022614"/>
    </source>
</evidence>
<dbReference type="Proteomes" id="UP000812440">
    <property type="component" value="Chromosome 4"/>
</dbReference>
<dbReference type="AlphaFoldDB" id="A0A8T2IVB5"/>
<evidence type="ECO:0000313" key="6">
    <source>
        <dbReference type="Proteomes" id="UP000812440"/>
    </source>
</evidence>
<keyword evidence="6" id="KW-1185">Reference proteome</keyword>
<accession>A0A8T2IVB5</accession>
<sequence>MFQGLHSERNDVTGPVYLRENGKLTIVGANSSEIRNRSYPLFPKCFSVELCGKQEDTSKPRQKPFIFTYTKEGSLRYSAKTLFALTLDLISDNIQHVDSLNGFPDQIAEKLFTAAEAKHKFHSPYSGLKALRKFTEAYGDMVLSSLCLRGRYLLVSERLEEIKSFQNLCSLDLSCCKLGDDHELLGHLTSDSMNRLSGLYLKDNCLSDIGLRRMTASLRVLGRGFENLKTLDLSYNPCITDKGVTFLFAFKLLDFLDISGIGIQDSSVTIKKIHSRTGLLYSKEPIAKFDHINCTTQGWAEQLLNQWESFILAAVKSKVIQKPRKAAQKFYGKENEQISLGSGACSLVHSLSENQTHLQFFRPEADKNPISTKLNTGQSSIKRSCVDCVKEDKDSTPSPKRMRMTLTDADWDLLNSY</sequence>
<dbReference type="InterPro" id="IPR032675">
    <property type="entry name" value="LRR_dom_sf"/>
</dbReference>
<dbReference type="SUPFAM" id="SSF52047">
    <property type="entry name" value="RNI-like"/>
    <property type="match status" value="1"/>
</dbReference>
<dbReference type="InterPro" id="IPR039631">
    <property type="entry name" value="LRRC42"/>
</dbReference>
<comment type="caution">
    <text evidence="5">The sequence shown here is derived from an EMBL/GenBank/DDBJ whole genome shotgun (WGS) entry which is preliminary data.</text>
</comment>
<reference evidence="5" key="1">
    <citation type="thesis" date="2020" institute="ProQuest LLC" country="789 East Eisenhower Parkway, Ann Arbor, MI, USA">
        <title>Comparative Genomics and Chromosome Evolution.</title>
        <authorList>
            <person name="Mudd A.B."/>
        </authorList>
    </citation>
    <scope>NUCLEOTIDE SEQUENCE</scope>
    <source>
        <strain evidence="5">Female2</strain>
        <tissue evidence="5">Blood</tissue>
    </source>
</reference>
<comment type="similarity">
    <text evidence="1">Belongs to the LRRC42 family.</text>
</comment>
<dbReference type="PANTHER" id="PTHR31994">
    <property type="entry name" value="LEUCINE-RICH REPEAT-CONTAINING PROTEIN 42"/>
    <property type="match status" value="1"/>
</dbReference>
<dbReference type="Gene3D" id="3.80.10.10">
    <property type="entry name" value="Ribonuclease Inhibitor"/>
    <property type="match status" value="1"/>
</dbReference>
<dbReference type="EMBL" id="JAACNH010000007">
    <property type="protein sequence ID" value="KAG8436875.1"/>
    <property type="molecule type" value="Genomic_DNA"/>
</dbReference>
<evidence type="ECO:0000256" key="1">
    <source>
        <dbReference type="ARBA" id="ARBA00009297"/>
    </source>
</evidence>